<dbReference type="PANTHER" id="PTHR19134">
    <property type="entry name" value="RECEPTOR-TYPE TYROSINE-PROTEIN PHOSPHATASE"/>
    <property type="match status" value="1"/>
</dbReference>
<dbReference type="PANTHER" id="PTHR19134:SF206">
    <property type="entry name" value="RECEPTOR-TYPE TYROSINE-PROTEIN PHOSPHATASE MU"/>
    <property type="match status" value="1"/>
</dbReference>
<name>A0A6A5ESW7_PERFL</name>
<feature type="domain" description="Tyrosine-protein phosphatase" evidence="3">
    <location>
        <begin position="1"/>
        <end position="44"/>
    </location>
</feature>
<dbReference type="Pfam" id="PF00102">
    <property type="entry name" value="Y_phosphatase"/>
    <property type="match status" value="1"/>
</dbReference>
<evidence type="ECO:0000313" key="6">
    <source>
        <dbReference type="Proteomes" id="UP000465112"/>
    </source>
</evidence>
<dbReference type="PROSITE" id="PS50055">
    <property type="entry name" value="TYR_PHOSPHATASE_PTP"/>
    <property type="match status" value="1"/>
</dbReference>
<dbReference type="Gene3D" id="3.90.190.10">
    <property type="entry name" value="Protein tyrosine phosphatase superfamily"/>
    <property type="match status" value="1"/>
</dbReference>
<gene>
    <name evidence="5" type="ORF">PFLUV_G00127850</name>
</gene>
<evidence type="ECO:0000256" key="2">
    <source>
        <dbReference type="ARBA" id="ARBA00022912"/>
    </source>
</evidence>
<dbReference type="GO" id="GO:0004725">
    <property type="term" value="F:protein tyrosine phosphatase activity"/>
    <property type="evidence" value="ECO:0007669"/>
    <property type="project" value="UniProtKB-EC"/>
</dbReference>
<dbReference type="InterPro" id="IPR029021">
    <property type="entry name" value="Prot-tyrosine_phosphatase-like"/>
</dbReference>
<proteinExistence type="predicted"/>
<keyword evidence="6" id="KW-1185">Reference proteome</keyword>
<dbReference type="SUPFAM" id="SSF52799">
    <property type="entry name" value="(Phosphotyrosine protein) phosphatases II"/>
    <property type="match status" value="2"/>
</dbReference>
<keyword evidence="2" id="KW-0904">Protein phosphatase</keyword>
<dbReference type="Proteomes" id="UP000465112">
    <property type="component" value="Chromosome 10"/>
</dbReference>
<dbReference type="InterPro" id="IPR000242">
    <property type="entry name" value="PTP_cat"/>
</dbReference>
<dbReference type="EMBL" id="VHII01000010">
    <property type="protein sequence ID" value="KAF1385166.1"/>
    <property type="molecule type" value="Genomic_DNA"/>
</dbReference>
<accession>A0A6A5ESW7</accession>
<feature type="domain" description="Tyrosine specific protein phosphatases" evidence="4">
    <location>
        <begin position="1"/>
        <end position="35"/>
    </location>
</feature>
<dbReference type="PROSITE" id="PS50056">
    <property type="entry name" value="TYR_PHOSPHATASE_2"/>
    <property type="match status" value="1"/>
</dbReference>
<organism evidence="5 6">
    <name type="scientific">Perca fluviatilis</name>
    <name type="common">European perch</name>
    <dbReference type="NCBI Taxonomy" id="8168"/>
    <lineage>
        <taxon>Eukaryota</taxon>
        <taxon>Metazoa</taxon>
        <taxon>Chordata</taxon>
        <taxon>Craniata</taxon>
        <taxon>Vertebrata</taxon>
        <taxon>Euteleostomi</taxon>
        <taxon>Actinopterygii</taxon>
        <taxon>Neopterygii</taxon>
        <taxon>Teleostei</taxon>
        <taxon>Neoteleostei</taxon>
        <taxon>Acanthomorphata</taxon>
        <taxon>Eupercaria</taxon>
        <taxon>Perciformes</taxon>
        <taxon>Percoidei</taxon>
        <taxon>Percidae</taxon>
        <taxon>Percinae</taxon>
        <taxon>Perca</taxon>
    </lineage>
</organism>
<dbReference type="AlphaFoldDB" id="A0A6A5ESW7"/>
<comment type="caution">
    <text evidence="5">The sequence shown here is derived from an EMBL/GenBank/DDBJ whole genome shotgun (WGS) entry which is preliminary data.</text>
</comment>
<reference evidence="5 6" key="1">
    <citation type="submission" date="2019-06" db="EMBL/GenBank/DDBJ databases">
        <title>A chromosome-scale genome assembly of the European perch, Perca fluviatilis.</title>
        <authorList>
            <person name="Roques C."/>
            <person name="Zahm M."/>
            <person name="Cabau C."/>
            <person name="Klopp C."/>
            <person name="Bouchez O."/>
            <person name="Donnadieu C."/>
            <person name="Kuhl H."/>
            <person name="Gislard M."/>
            <person name="Guendouz S."/>
            <person name="Journot L."/>
            <person name="Haffray P."/>
            <person name="Bestin A."/>
            <person name="Morvezen R."/>
            <person name="Feron R."/>
            <person name="Wen M."/>
            <person name="Jouanno E."/>
            <person name="Herpin A."/>
            <person name="Schartl M."/>
            <person name="Postlethwait J."/>
            <person name="Schaerlinger B."/>
            <person name="Chardard D."/>
            <person name="Lecocq T."/>
            <person name="Poncet C."/>
            <person name="Jaffrelo L."/>
            <person name="Lampietro C."/>
            <person name="Guiguen Y."/>
        </authorList>
    </citation>
    <scope>NUCLEOTIDE SEQUENCE [LARGE SCALE GENOMIC DNA]</scope>
    <source>
        <tissue evidence="5">Blood</tissue>
    </source>
</reference>
<dbReference type="FunFam" id="3.90.190.10:FF:000268">
    <property type="entry name" value="Si:ch1073-391i24.1"/>
    <property type="match status" value="1"/>
</dbReference>
<evidence type="ECO:0000313" key="5">
    <source>
        <dbReference type="EMBL" id="KAF1385166.1"/>
    </source>
</evidence>
<evidence type="ECO:0000259" key="4">
    <source>
        <dbReference type="PROSITE" id="PS50056"/>
    </source>
</evidence>
<dbReference type="PRINTS" id="PR00700">
    <property type="entry name" value="PRTYPHPHTASE"/>
</dbReference>
<dbReference type="EC" id="3.1.3.48" evidence="1"/>
<sequence length="144" mass="16702">MLDMAEREGVVDIYNCVRELRARRVNMVQTEEQYVFIHDAILEACLCGDTAIPANQLRSVYYEMNRLDPQTNSSQIKEEFRLCPQYWPENGLHRLGSLQVEFVSADLEEDVISRIFRIYNTARVRLFYSPLPPLMIHVSGTVSS</sequence>
<dbReference type="InterPro" id="IPR050348">
    <property type="entry name" value="Protein-Tyr_Phosphatase"/>
</dbReference>
<evidence type="ECO:0000256" key="1">
    <source>
        <dbReference type="ARBA" id="ARBA00013064"/>
    </source>
</evidence>
<evidence type="ECO:0000259" key="3">
    <source>
        <dbReference type="PROSITE" id="PS50055"/>
    </source>
</evidence>
<keyword evidence="2" id="KW-0378">Hydrolase</keyword>
<protein>
    <recommendedName>
        <fullName evidence="1">protein-tyrosine-phosphatase</fullName>
        <ecNumber evidence="1">3.1.3.48</ecNumber>
    </recommendedName>
</protein>
<dbReference type="InterPro" id="IPR000387">
    <property type="entry name" value="Tyr_Pase_dom"/>
</dbReference>